<evidence type="ECO:0000259" key="1">
    <source>
        <dbReference type="Pfam" id="PF12697"/>
    </source>
</evidence>
<accession>A0A1J5PXH4</accession>
<dbReference type="InterPro" id="IPR050471">
    <property type="entry name" value="AB_hydrolase"/>
</dbReference>
<dbReference type="Gene3D" id="3.40.50.1820">
    <property type="entry name" value="alpha/beta hydrolase"/>
    <property type="match status" value="1"/>
</dbReference>
<reference evidence="2" key="1">
    <citation type="submission" date="2016-10" db="EMBL/GenBank/DDBJ databases">
        <title>Sequence of Gallionella enrichment culture.</title>
        <authorList>
            <person name="Poehlein A."/>
            <person name="Muehling M."/>
            <person name="Daniel R."/>
        </authorList>
    </citation>
    <scope>NUCLEOTIDE SEQUENCE</scope>
</reference>
<organism evidence="2">
    <name type="scientific">mine drainage metagenome</name>
    <dbReference type="NCBI Taxonomy" id="410659"/>
    <lineage>
        <taxon>unclassified sequences</taxon>
        <taxon>metagenomes</taxon>
        <taxon>ecological metagenomes</taxon>
    </lineage>
</organism>
<sequence>MTSQILLLHAFPLAPEMFDELRAELKAPIHTPALPGFGGAELNQEPADMSVLARSVLAYADEHGIDRFIVGGVSLGGYVVMELMRIAPERLVAAMLIDTKAGQDALEGRINRERIARLALRYGTNSLLGAMLPPLTGKTTKIDRPQVFSRVSEIFSKADPAAIALTQRAMVSRPDSISTIQKFTSPLLVVVGDEDEISPIADAREMADAAIHGELAIIHEAGHLAVMERPSECARVLDEWLSRI</sequence>
<dbReference type="EMBL" id="MLJW01001942">
    <property type="protein sequence ID" value="OIQ76185.1"/>
    <property type="molecule type" value="Genomic_DNA"/>
</dbReference>
<feature type="domain" description="AB hydrolase-1" evidence="1">
    <location>
        <begin position="5"/>
        <end position="235"/>
    </location>
</feature>
<dbReference type="Pfam" id="PF12697">
    <property type="entry name" value="Abhydrolase_6"/>
    <property type="match status" value="1"/>
</dbReference>
<dbReference type="InterPro" id="IPR000073">
    <property type="entry name" value="AB_hydrolase_1"/>
</dbReference>
<gene>
    <name evidence="2" type="primary">bpoC_3</name>
    <name evidence="2" type="ORF">GALL_421400</name>
</gene>
<dbReference type="InterPro" id="IPR029058">
    <property type="entry name" value="AB_hydrolase_fold"/>
</dbReference>
<keyword evidence="2" id="KW-0560">Oxidoreductase</keyword>
<protein>
    <submittedName>
        <fullName evidence="2">Putative non-heme bromoperoxidase BpoC</fullName>
        <ecNumber evidence="2">1.11.1.18</ecNumber>
    </submittedName>
</protein>
<dbReference type="GO" id="GO:0019806">
    <property type="term" value="F:bromide peroxidase activity"/>
    <property type="evidence" value="ECO:0007669"/>
    <property type="project" value="UniProtKB-EC"/>
</dbReference>
<proteinExistence type="predicted"/>
<dbReference type="EC" id="1.11.1.18" evidence="2"/>
<comment type="caution">
    <text evidence="2">The sequence shown here is derived from an EMBL/GenBank/DDBJ whole genome shotgun (WGS) entry which is preliminary data.</text>
</comment>
<dbReference type="AlphaFoldDB" id="A0A1J5PXH4"/>
<name>A0A1J5PXH4_9ZZZZ</name>
<dbReference type="PANTHER" id="PTHR43433">
    <property type="entry name" value="HYDROLASE, ALPHA/BETA FOLD FAMILY PROTEIN"/>
    <property type="match status" value="1"/>
</dbReference>
<dbReference type="SUPFAM" id="SSF53474">
    <property type="entry name" value="alpha/beta-Hydrolases"/>
    <property type="match status" value="1"/>
</dbReference>
<evidence type="ECO:0000313" key="2">
    <source>
        <dbReference type="EMBL" id="OIQ76185.1"/>
    </source>
</evidence>
<dbReference type="PANTHER" id="PTHR43433:SF5">
    <property type="entry name" value="AB HYDROLASE-1 DOMAIN-CONTAINING PROTEIN"/>
    <property type="match status" value="1"/>
</dbReference>
<keyword evidence="2" id="KW-0575">Peroxidase</keyword>